<proteinExistence type="predicted"/>
<accession>A0ACB8BUG3</accession>
<dbReference type="Proteomes" id="UP000790709">
    <property type="component" value="Unassembled WGS sequence"/>
</dbReference>
<protein>
    <submittedName>
        <fullName evidence="1">Kinase-like protein</fullName>
    </submittedName>
</protein>
<reference evidence="1" key="1">
    <citation type="journal article" date="2021" name="New Phytol.">
        <title>Evolutionary innovations through gain and loss of genes in the ectomycorrhizal Boletales.</title>
        <authorList>
            <person name="Wu G."/>
            <person name="Miyauchi S."/>
            <person name="Morin E."/>
            <person name="Kuo A."/>
            <person name="Drula E."/>
            <person name="Varga T."/>
            <person name="Kohler A."/>
            <person name="Feng B."/>
            <person name="Cao Y."/>
            <person name="Lipzen A."/>
            <person name="Daum C."/>
            <person name="Hundley H."/>
            <person name="Pangilinan J."/>
            <person name="Johnson J."/>
            <person name="Barry K."/>
            <person name="LaButti K."/>
            <person name="Ng V."/>
            <person name="Ahrendt S."/>
            <person name="Min B."/>
            <person name="Choi I.G."/>
            <person name="Park H."/>
            <person name="Plett J.M."/>
            <person name="Magnuson J."/>
            <person name="Spatafora J.W."/>
            <person name="Nagy L.G."/>
            <person name="Henrissat B."/>
            <person name="Grigoriev I.V."/>
            <person name="Yang Z.L."/>
            <person name="Xu J."/>
            <person name="Martin F.M."/>
        </authorList>
    </citation>
    <scope>NUCLEOTIDE SEQUENCE</scope>
    <source>
        <strain evidence="1">KUC20120723A-06</strain>
    </source>
</reference>
<name>A0ACB8BUG3_9AGAM</name>
<evidence type="ECO:0000313" key="2">
    <source>
        <dbReference type="Proteomes" id="UP000790709"/>
    </source>
</evidence>
<evidence type="ECO:0000313" key="1">
    <source>
        <dbReference type="EMBL" id="KAH7928923.1"/>
    </source>
</evidence>
<comment type="caution">
    <text evidence="1">The sequence shown here is derived from an EMBL/GenBank/DDBJ whole genome shotgun (WGS) entry which is preliminary data.</text>
</comment>
<keyword evidence="2" id="KW-1185">Reference proteome</keyword>
<sequence>MMLAPAQIPNGNEDLIPVDDAMEEQTQQATQSTQPASQTTNSADADAHLWGFLQPCSSALRRIDFFKLSPSAKIGRAPDNDVVLPGGKVSNRHCKIMWDGKEDKHSAVTVVDFSSNGTWINGTKIGKDKTGILKEGNEIAFGSPQSQPGSMEDYRFIYRHTAAGPPVGGLHAHYDISHELGKGSFATVMKAISRATGQWFAIKMIQENKVKRAAANAGEANASNAQKATAFAREISILEKLNHPNICQLKEVFFEDANINLVLEFVDGGDLLDFILKTNGLEEPMARHITSQIADALSYIHGKGIAHRDLKPENVLLTTDNPPIVKVADFGLAKVVDSLTFLKTMCGTPSYLAPEVVTQQNQEGYDHLVDSWSVGVIVFSMLTSSSPFVEDDTQRDIKIRIAERTIDWTTLEQSRCSAVARDFIRRLLDVNPRTRMSLADARNHPWLRNMHNIPGNDRPRETLAASSVASLPVGGSSLSSLPDDDDFMADDTNNDPVISQGIEHLRLRGNTRAPLQRRSQVLSQAAEDDGGQMLAEPSWQMIASQEHEHHNQNPPQDQNQNQAGPGPSTRAHKRKASEYTDGLGAVREEGAENASPTPAVDGARKKGRGSSDSDSAPKTRGTKAGRGRGRGGATNGTPRTKLHEAAAGMKVEEEHMSEDEDEDNLPAQRPRRSARHSPQKAARRS</sequence>
<organism evidence="1 2">
    <name type="scientific">Leucogyrophana mollusca</name>
    <dbReference type="NCBI Taxonomy" id="85980"/>
    <lineage>
        <taxon>Eukaryota</taxon>
        <taxon>Fungi</taxon>
        <taxon>Dikarya</taxon>
        <taxon>Basidiomycota</taxon>
        <taxon>Agaricomycotina</taxon>
        <taxon>Agaricomycetes</taxon>
        <taxon>Agaricomycetidae</taxon>
        <taxon>Boletales</taxon>
        <taxon>Boletales incertae sedis</taxon>
        <taxon>Leucogyrophana</taxon>
    </lineage>
</organism>
<dbReference type="EMBL" id="MU266347">
    <property type="protein sequence ID" value="KAH7928923.1"/>
    <property type="molecule type" value="Genomic_DNA"/>
</dbReference>
<gene>
    <name evidence="1" type="ORF">BV22DRAFT_165953</name>
</gene>